<gene>
    <name evidence="2" type="ORF">Tci_929257</name>
</gene>
<feature type="compositionally biased region" description="Low complexity" evidence="1">
    <location>
        <begin position="76"/>
        <end position="89"/>
    </location>
</feature>
<feature type="region of interest" description="Disordered" evidence="1">
    <location>
        <begin position="1"/>
        <end position="89"/>
    </location>
</feature>
<protein>
    <submittedName>
        <fullName evidence="2">Uncharacterized protein</fullName>
    </submittedName>
</protein>
<proteinExistence type="predicted"/>
<feature type="non-terminal residue" evidence="2">
    <location>
        <position position="89"/>
    </location>
</feature>
<name>A0A699XH37_TANCI</name>
<accession>A0A699XH37</accession>
<dbReference type="AlphaFoldDB" id="A0A699XH37"/>
<feature type="compositionally biased region" description="Low complexity" evidence="1">
    <location>
        <begin position="45"/>
        <end position="56"/>
    </location>
</feature>
<reference evidence="2" key="1">
    <citation type="journal article" date="2019" name="Sci. Rep.">
        <title>Draft genome of Tanacetum cinerariifolium, the natural source of mosquito coil.</title>
        <authorList>
            <person name="Yamashiro T."/>
            <person name="Shiraishi A."/>
            <person name="Satake H."/>
            <person name="Nakayama K."/>
        </authorList>
    </citation>
    <scope>NUCLEOTIDE SEQUENCE</scope>
</reference>
<evidence type="ECO:0000256" key="1">
    <source>
        <dbReference type="SAM" id="MobiDB-lite"/>
    </source>
</evidence>
<dbReference type="EMBL" id="BKCJ011839365">
    <property type="protein sequence ID" value="GFD57288.1"/>
    <property type="molecule type" value="Genomic_DNA"/>
</dbReference>
<comment type="caution">
    <text evidence="2">The sequence shown here is derived from an EMBL/GenBank/DDBJ whole genome shotgun (WGS) entry which is preliminary data.</text>
</comment>
<sequence length="89" mass="8993">GGADGHRTLRRLPGRFAAERRPDRLAAHHGPGGARRTQARGGDVPGPAGARHPAPGVQHRARMAFPGRGGAGAGRTGRPAQGRADVAAG</sequence>
<feature type="non-terminal residue" evidence="2">
    <location>
        <position position="1"/>
    </location>
</feature>
<organism evidence="2">
    <name type="scientific">Tanacetum cinerariifolium</name>
    <name type="common">Dalmatian daisy</name>
    <name type="synonym">Chrysanthemum cinerariifolium</name>
    <dbReference type="NCBI Taxonomy" id="118510"/>
    <lineage>
        <taxon>Eukaryota</taxon>
        <taxon>Viridiplantae</taxon>
        <taxon>Streptophyta</taxon>
        <taxon>Embryophyta</taxon>
        <taxon>Tracheophyta</taxon>
        <taxon>Spermatophyta</taxon>
        <taxon>Magnoliopsida</taxon>
        <taxon>eudicotyledons</taxon>
        <taxon>Gunneridae</taxon>
        <taxon>Pentapetalae</taxon>
        <taxon>asterids</taxon>
        <taxon>campanulids</taxon>
        <taxon>Asterales</taxon>
        <taxon>Asteraceae</taxon>
        <taxon>Asteroideae</taxon>
        <taxon>Anthemideae</taxon>
        <taxon>Anthemidinae</taxon>
        <taxon>Tanacetum</taxon>
    </lineage>
</organism>
<feature type="compositionally biased region" description="Basic and acidic residues" evidence="1">
    <location>
        <begin position="17"/>
        <end position="26"/>
    </location>
</feature>
<evidence type="ECO:0000313" key="2">
    <source>
        <dbReference type="EMBL" id="GFD57288.1"/>
    </source>
</evidence>